<gene>
    <name evidence="2" type="ORF">NYQ28_02150</name>
</gene>
<dbReference type="Proteomes" id="UP001652264">
    <property type="component" value="Unassembled WGS sequence"/>
</dbReference>
<dbReference type="GeneID" id="95324281"/>
<evidence type="ECO:0000313" key="2">
    <source>
        <dbReference type="EMBL" id="MCS6521365.1"/>
    </source>
</evidence>
<dbReference type="RefSeq" id="WP_141861772.1">
    <property type="nucleotide sequence ID" value="NZ_BMNV01000004.1"/>
</dbReference>
<evidence type="ECO:0000256" key="1">
    <source>
        <dbReference type="SAM" id="MobiDB-lite"/>
    </source>
</evidence>
<feature type="compositionally biased region" description="Gly residues" evidence="1">
    <location>
        <begin position="10"/>
        <end position="20"/>
    </location>
</feature>
<feature type="region of interest" description="Disordered" evidence="1">
    <location>
        <begin position="1"/>
        <end position="24"/>
    </location>
</feature>
<proteinExistence type="predicted"/>
<protein>
    <submittedName>
        <fullName evidence="2">Uncharacterized protein</fullName>
    </submittedName>
</protein>
<accession>A0ABT2HDL7</accession>
<evidence type="ECO:0000313" key="3">
    <source>
        <dbReference type="Proteomes" id="UP001652264"/>
    </source>
</evidence>
<comment type="caution">
    <text evidence="2">The sequence shown here is derived from an EMBL/GenBank/DDBJ whole genome shotgun (WGS) entry which is preliminary data.</text>
</comment>
<reference evidence="2 3" key="1">
    <citation type="submission" date="2022-08" db="EMBL/GenBank/DDBJ databases">
        <title>Taxonomy of Curtobacterium flaccumfaciens.</title>
        <authorList>
            <person name="Osdaghi E."/>
            <person name="Taghavi S.M."/>
            <person name="Hamidizade M."/>
            <person name="Abachi H."/>
            <person name="Fazliarab A."/>
            <person name="Baeyen S."/>
            <person name="Portier P."/>
            <person name="Van Vaerenbergh J."/>
            <person name="Jacques M.-A."/>
        </authorList>
    </citation>
    <scope>NUCLEOTIDE SEQUENCE [LARGE SCALE GENOMIC DNA]</scope>
    <source>
        <strain evidence="2 3">LMG8786T</strain>
    </source>
</reference>
<organism evidence="2 3">
    <name type="scientific">Curtobacterium citreum</name>
    <dbReference type="NCBI Taxonomy" id="2036"/>
    <lineage>
        <taxon>Bacteria</taxon>
        <taxon>Bacillati</taxon>
        <taxon>Actinomycetota</taxon>
        <taxon>Actinomycetes</taxon>
        <taxon>Micrococcales</taxon>
        <taxon>Microbacteriaceae</taxon>
        <taxon>Curtobacterium</taxon>
    </lineage>
</organism>
<sequence>MNGNTKAPGAGKGSEGGTENRGGIRVVHQFTPTPAERAKYADYDVVFKESKARVEIEVVDGRVIRFASSVWRVPSTKTFVVWMRSGATKRDRAIAKMVAHKMPYGEWARMPDMWARQRINGVVSFRQQRGVIDDEALLLFELEMSMDETLLLNATVPEGALLTRGFTHNDVRAPHAERAR</sequence>
<name>A0ABT2HDL7_9MICO</name>
<dbReference type="EMBL" id="JANVAD010000001">
    <property type="protein sequence ID" value="MCS6521365.1"/>
    <property type="molecule type" value="Genomic_DNA"/>
</dbReference>
<keyword evidence="3" id="KW-1185">Reference proteome</keyword>